<sequence length="90" mass="10238">MNQPKRGMTQMENHTAQSESSLSKVESESAEANLVPDLDFDLEKQQLRGDVEEVYKVERSNDANNVVYLFRLILVIAVVVVYLYVTRFGA</sequence>
<dbReference type="Proteomes" id="UP001497383">
    <property type="component" value="Chromosome 4"/>
</dbReference>
<feature type="region of interest" description="Disordered" evidence="1">
    <location>
        <begin position="1"/>
        <end position="30"/>
    </location>
</feature>
<keyword evidence="2" id="KW-1133">Transmembrane helix</keyword>
<dbReference type="GeneID" id="92208756"/>
<dbReference type="EMBL" id="OZ022408">
    <property type="protein sequence ID" value="CAK9439441.1"/>
    <property type="molecule type" value="Genomic_DNA"/>
</dbReference>
<dbReference type="RefSeq" id="XP_066830498.1">
    <property type="nucleotide sequence ID" value="XM_066973684.1"/>
</dbReference>
<organism evidence="3 4">
    <name type="scientific">Lodderomyces beijingensis</name>
    <dbReference type="NCBI Taxonomy" id="1775926"/>
    <lineage>
        <taxon>Eukaryota</taxon>
        <taxon>Fungi</taxon>
        <taxon>Dikarya</taxon>
        <taxon>Ascomycota</taxon>
        <taxon>Saccharomycotina</taxon>
        <taxon>Pichiomycetes</taxon>
        <taxon>Debaryomycetaceae</taxon>
        <taxon>Candida/Lodderomyces clade</taxon>
        <taxon>Lodderomyces</taxon>
    </lineage>
</organism>
<name>A0ABP0ZQF4_9ASCO</name>
<proteinExistence type="predicted"/>
<keyword evidence="2" id="KW-0812">Transmembrane</keyword>
<reference evidence="3 4" key="1">
    <citation type="submission" date="2024-03" db="EMBL/GenBank/DDBJ databases">
        <authorList>
            <person name="Brejova B."/>
        </authorList>
    </citation>
    <scope>NUCLEOTIDE SEQUENCE [LARGE SCALE GENOMIC DNA]</scope>
    <source>
        <strain evidence="3 4">CBS 14171</strain>
    </source>
</reference>
<evidence type="ECO:0000256" key="1">
    <source>
        <dbReference type="SAM" id="MobiDB-lite"/>
    </source>
</evidence>
<evidence type="ECO:0000256" key="2">
    <source>
        <dbReference type="SAM" id="Phobius"/>
    </source>
</evidence>
<protein>
    <submittedName>
        <fullName evidence="3">Uncharacterized protein</fullName>
    </submittedName>
</protein>
<keyword evidence="4" id="KW-1185">Reference proteome</keyword>
<feature type="transmembrane region" description="Helical" evidence="2">
    <location>
        <begin position="66"/>
        <end position="85"/>
    </location>
</feature>
<keyword evidence="2" id="KW-0472">Membrane</keyword>
<gene>
    <name evidence="3" type="ORF">LODBEIA_P35600</name>
</gene>
<accession>A0ABP0ZQF4</accession>
<evidence type="ECO:0000313" key="4">
    <source>
        <dbReference type="Proteomes" id="UP001497383"/>
    </source>
</evidence>
<evidence type="ECO:0000313" key="3">
    <source>
        <dbReference type="EMBL" id="CAK9439441.1"/>
    </source>
</evidence>